<name>A0A2A2KV01_9BILA</name>
<dbReference type="InterPro" id="IPR040426">
    <property type="entry name" value="C05B5.4-like"/>
</dbReference>
<feature type="signal peptide" evidence="2">
    <location>
        <begin position="1"/>
        <end position="22"/>
    </location>
</feature>
<dbReference type="PANTHER" id="PTHR38626">
    <property type="entry name" value="SKN-1 DEPENDENT ZYGOTIC TRANSCRIPT-RELATED"/>
    <property type="match status" value="1"/>
</dbReference>
<gene>
    <name evidence="4" type="ORF">WR25_23521</name>
</gene>
<reference evidence="4 5" key="1">
    <citation type="journal article" date="2017" name="Curr. Biol.">
        <title>Genome architecture and evolution of a unichromosomal asexual nematode.</title>
        <authorList>
            <person name="Fradin H."/>
            <person name="Zegar C."/>
            <person name="Gutwein M."/>
            <person name="Lucas J."/>
            <person name="Kovtun M."/>
            <person name="Corcoran D."/>
            <person name="Baugh L.R."/>
            <person name="Kiontke K."/>
            <person name="Gunsalus K."/>
            <person name="Fitch D.H."/>
            <person name="Piano F."/>
        </authorList>
    </citation>
    <scope>NUCLEOTIDE SEQUENCE [LARGE SCALE GENOMIC DNA]</scope>
    <source>
        <strain evidence="4">PF1309</strain>
    </source>
</reference>
<feature type="domain" description="C2" evidence="3">
    <location>
        <begin position="23"/>
        <end position="147"/>
    </location>
</feature>
<keyword evidence="1" id="KW-0472">Membrane</keyword>
<keyword evidence="1" id="KW-1133">Transmembrane helix</keyword>
<evidence type="ECO:0000256" key="2">
    <source>
        <dbReference type="SAM" id="SignalP"/>
    </source>
</evidence>
<sequence length="358" mass="40122">MNYVQFFHPLLIFVILLKNVSGFWFTVEIRKIAMNTECMKKSECTQPRLRVQLDQTQIGQQQTASWPMKPNMLQETVSTFISHWSDASVVDLAVSVQLTGWDDAGQKACDRTPRVLPIEQDNVLSYREGRTVDLHASCFNITLVVRSLDDSEGTINTASDDKSFASKSLAALESFLGNSSAIFWISVSSFVLCILSIVGLVVMMILLKKEKSKKKSSGFSPYYIHLPIDKHPISGYDIPYTRNLRDMYGATMKKSDASSGVYSLSTQMTPMTSGSNIGDITALLPSSRPPPIPFHLHLTPSPVQITPLEATSSRLQNQNLVCSDEEEEMDRRRELGKSYIIEQDILVKVNDRIETEIV</sequence>
<dbReference type="AlphaFoldDB" id="A0A2A2KV01"/>
<dbReference type="PANTHER" id="PTHR38626:SF4">
    <property type="entry name" value="SKN-1 DEPENDENT ZYGOTIC TRANSCRIPT"/>
    <property type="match status" value="1"/>
</dbReference>
<accession>A0A2A2KV01</accession>
<dbReference type="Proteomes" id="UP000218231">
    <property type="component" value="Unassembled WGS sequence"/>
</dbReference>
<keyword evidence="1" id="KW-0812">Transmembrane</keyword>
<dbReference type="InterPro" id="IPR057569">
    <property type="entry name" value="C2_nem"/>
</dbReference>
<keyword evidence="5" id="KW-1185">Reference proteome</keyword>
<proteinExistence type="predicted"/>
<dbReference type="Pfam" id="PF25330">
    <property type="entry name" value="C2_nem"/>
    <property type="match status" value="1"/>
</dbReference>
<comment type="caution">
    <text evidence="4">The sequence shown here is derived from an EMBL/GenBank/DDBJ whole genome shotgun (WGS) entry which is preliminary data.</text>
</comment>
<feature type="transmembrane region" description="Helical" evidence="1">
    <location>
        <begin position="181"/>
        <end position="207"/>
    </location>
</feature>
<dbReference type="EMBL" id="LIAE01007671">
    <property type="protein sequence ID" value="PAV77687.1"/>
    <property type="molecule type" value="Genomic_DNA"/>
</dbReference>
<evidence type="ECO:0000259" key="3">
    <source>
        <dbReference type="Pfam" id="PF25330"/>
    </source>
</evidence>
<feature type="chain" id="PRO_5012087438" description="C2 domain-containing protein" evidence="2">
    <location>
        <begin position="23"/>
        <end position="358"/>
    </location>
</feature>
<evidence type="ECO:0000313" key="4">
    <source>
        <dbReference type="EMBL" id="PAV77687.1"/>
    </source>
</evidence>
<keyword evidence="2" id="KW-0732">Signal</keyword>
<evidence type="ECO:0000256" key="1">
    <source>
        <dbReference type="SAM" id="Phobius"/>
    </source>
</evidence>
<evidence type="ECO:0000313" key="5">
    <source>
        <dbReference type="Proteomes" id="UP000218231"/>
    </source>
</evidence>
<organism evidence="4 5">
    <name type="scientific">Diploscapter pachys</name>
    <dbReference type="NCBI Taxonomy" id="2018661"/>
    <lineage>
        <taxon>Eukaryota</taxon>
        <taxon>Metazoa</taxon>
        <taxon>Ecdysozoa</taxon>
        <taxon>Nematoda</taxon>
        <taxon>Chromadorea</taxon>
        <taxon>Rhabditida</taxon>
        <taxon>Rhabditina</taxon>
        <taxon>Rhabditomorpha</taxon>
        <taxon>Rhabditoidea</taxon>
        <taxon>Rhabditidae</taxon>
        <taxon>Diploscapter</taxon>
    </lineage>
</organism>
<protein>
    <recommendedName>
        <fullName evidence="3">C2 domain-containing protein</fullName>
    </recommendedName>
</protein>